<dbReference type="EMBL" id="CAKAEH010001333">
    <property type="protein sequence ID" value="CAG9534823.1"/>
    <property type="molecule type" value="Genomic_DNA"/>
</dbReference>
<gene>
    <name evidence="1" type="ORF">CJOHNSTONI_LOCUS4924</name>
</gene>
<keyword evidence="2" id="KW-1185">Reference proteome</keyword>
<name>A0A8J2M2Y5_9BILA</name>
<accession>A0A8J2M2Y5</accession>
<dbReference type="Proteomes" id="UP000746747">
    <property type="component" value="Unassembled WGS sequence"/>
</dbReference>
<comment type="caution">
    <text evidence="1">The sequence shown here is derived from an EMBL/GenBank/DDBJ whole genome shotgun (WGS) entry which is preliminary data.</text>
</comment>
<proteinExistence type="predicted"/>
<evidence type="ECO:0000313" key="1">
    <source>
        <dbReference type="EMBL" id="CAG9534823.1"/>
    </source>
</evidence>
<dbReference type="OrthoDB" id="5866645at2759"/>
<dbReference type="AlphaFoldDB" id="A0A8J2M2Y5"/>
<evidence type="ECO:0000313" key="2">
    <source>
        <dbReference type="Proteomes" id="UP000746747"/>
    </source>
</evidence>
<sequence>MHTHKCTYARTHIQACLKPGHHRGRVITLRVRSRCPPVDRIYKRVGLQLNDDSFSGGTLPKKNVHLLSVVVVEIDCDPMARPFVKLCTSAKVLLRL</sequence>
<organism evidence="1 2">
    <name type="scientific">Cercopithifilaria johnstoni</name>
    <dbReference type="NCBI Taxonomy" id="2874296"/>
    <lineage>
        <taxon>Eukaryota</taxon>
        <taxon>Metazoa</taxon>
        <taxon>Ecdysozoa</taxon>
        <taxon>Nematoda</taxon>
        <taxon>Chromadorea</taxon>
        <taxon>Rhabditida</taxon>
        <taxon>Spirurina</taxon>
        <taxon>Spiruromorpha</taxon>
        <taxon>Filarioidea</taxon>
        <taxon>Onchocercidae</taxon>
        <taxon>Cercopithifilaria</taxon>
    </lineage>
</organism>
<reference evidence="1" key="1">
    <citation type="submission" date="2021-09" db="EMBL/GenBank/DDBJ databases">
        <authorList>
            <consortium name="Pathogen Informatics"/>
        </authorList>
    </citation>
    <scope>NUCLEOTIDE SEQUENCE</scope>
</reference>
<protein>
    <submittedName>
        <fullName evidence="1">Uncharacterized protein</fullName>
    </submittedName>
</protein>